<dbReference type="InterPro" id="IPR008210">
    <property type="entry name" value="PEP_carboxykinase_N"/>
</dbReference>
<comment type="catalytic activity">
    <reaction evidence="9 10">
        <text>oxaloacetate + ATP = phosphoenolpyruvate + ADP + CO2</text>
        <dbReference type="Rhea" id="RHEA:18617"/>
        <dbReference type="ChEBI" id="CHEBI:16452"/>
        <dbReference type="ChEBI" id="CHEBI:16526"/>
        <dbReference type="ChEBI" id="CHEBI:30616"/>
        <dbReference type="ChEBI" id="CHEBI:58702"/>
        <dbReference type="ChEBI" id="CHEBI:456216"/>
        <dbReference type="EC" id="4.1.1.49"/>
    </reaction>
</comment>
<organism evidence="11">
    <name type="scientific">Longilinea arvoryzae</name>
    <dbReference type="NCBI Taxonomy" id="360412"/>
    <lineage>
        <taxon>Bacteria</taxon>
        <taxon>Bacillati</taxon>
        <taxon>Chloroflexota</taxon>
        <taxon>Anaerolineae</taxon>
        <taxon>Anaerolineales</taxon>
        <taxon>Anaerolineaceae</taxon>
        <taxon>Longilinea</taxon>
    </lineage>
</organism>
<evidence type="ECO:0000313" key="11">
    <source>
        <dbReference type="EMBL" id="GAP14687.1"/>
    </source>
</evidence>
<dbReference type="Gene3D" id="2.170.8.10">
    <property type="entry name" value="Phosphoenolpyruvate Carboxykinase, domain 2"/>
    <property type="match status" value="1"/>
</dbReference>
<keyword evidence="8 10" id="KW-0456">Lyase</keyword>
<dbReference type="InterPro" id="IPR015994">
    <property type="entry name" value="PEPCK_ATP_CS"/>
</dbReference>
<dbReference type="HAMAP" id="MF_00453">
    <property type="entry name" value="PEPCK_ATP"/>
    <property type="match status" value="1"/>
</dbReference>
<dbReference type="SUPFAM" id="SSF53795">
    <property type="entry name" value="PEP carboxykinase-like"/>
    <property type="match status" value="1"/>
</dbReference>
<dbReference type="Pfam" id="PF01293">
    <property type="entry name" value="PEPCK_ATP"/>
    <property type="match status" value="1"/>
</dbReference>
<keyword evidence="5 10" id="KW-0547">Nucleotide-binding</keyword>
<keyword evidence="12" id="KW-1185">Reference proteome</keyword>
<feature type="binding site" evidence="10">
    <location>
        <begin position="444"/>
        <end position="445"/>
    </location>
    <ligand>
        <name>ATP</name>
        <dbReference type="ChEBI" id="CHEBI:30616"/>
    </ligand>
</feature>
<keyword evidence="11" id="KW-0418">Kinase</keyword>
<dbReference type="OrthoDB" id="9806325at2"/>
<dbReference type="EC" id="4.1.1.49" evidence="3 10"/>
<feature type="binding site" evidence="10">
    <location>
        <position position="258"/>
    </location>
    <ligand>
        <name>Mn(2+)</name>
        <dbReference type="ChEBI" id="CHEBI:29035"/>
    </ligand>
</feature>
<name>A0A0S7BAK7_9CHLR</name>
<evidence type="ECO:0000256" key="8">
    <source>
        <dbReference type="ARBA" id="ARBA00023239"/>
    </source>
</evidence>
<feature type="binding site" evidence="10">
    <location>
        <position position="324"/>
    </location>
    <ligand>
        <name>substrate</name>
    </ligand>
</feature>
<proteinExistence type="inferred from homology"/>
<comment type="pathway">
    <text evidence="1 10">Carbohydrate biosynthesis; gluconeogenesis.</text>
</comment>
<evidence type="ECO:0000256" key="3">
    <source>
        <dbReference type="ARBA" id="ARBA00012363"/>
    </source>
</evidence>
<feature type="binding site" evidence="10">
    <location>
        <position position="221"/>
    </location>
    <ligand>
        <name>ATP</name>
        <dbReference type="ChEBI" id="CHEBI:30616"/>
    </ligand>
</feature>
<dbReference type="GO" id="GO:0006094">
    <property type="term" value="P:gluconeogenesis"/>
    <property type="evidence" value="ECO:0007669"/>
    <property type="project" value="UniProtKB-UniRule"/>
</dbReference>
<dbReference type="UniPathway" id="UPA00138"/>
<dbReference type="InterPro" id="IPR001272">
    <property type="entry name" value="PEP_carboxykinase_ATP"/>
</dbReference>
<dbReference type="InterPro" id="IPR013035">
    <property type="entry name" value="PEP_carboxykinase_C"/>
</dbReference>
<evidence type="ECO:0000256" key="5">
    <source>
        <dbReference type="ARBA" id="ARBA00022741"/>
    </source>
</evidence>
<dbReference type="Proteomes" id="UP000055060">
    <property type="component" value="Unassembled WGS sequence"/>
</dbReference>
<dbReference type="PIRSF" id="PIRSF006294">
    <property type="entry name" value="PEP_crbxkin"/>
    <property type="match status" value="1"/>
</dbReference>
<keyword evidence="10" id="KW-0963">Cytoplasm</keyword>
<evidence type="ECO:0000256" key="6">
    <source>
        <dbReference type="ARBA" id="ARBA00022793"/>
    </source>
</evidence>
<dbReference type="PANTHER" id="PTHR30031:SF0">
    <property type="entry name" value="PHOSPHOENOLPYRUVATE CARBOXYKINASE (ATP)"/>
    <property type="match status" value="1"/>
</dbReference>
<comment type="similarity">
    <text evidence="2 10">Belongs to the phosphoenolpyruvate carboxykinase (ATP) family.</text>
</comment>
<feature type="binding site" evidence="10">
    <location>
        <position position="450"/>
    </location>
    <ligand>
        <name>ATP</name>
        <dbReference type="ChEBI" id="CHEBI:30616"/>
    </ligand>
</feature>
<dbReference type="PROSITE" id="PS00532">
    <property type="entry name" value="PEPCK_ATP"/>
    <property type="match status" value="1"/>
</dbReference>
<protein>
    <recommendedName>
        <fullName evidence="3 10">Phosphoenolpyruvate carboxykinase (ATP)</fullName>
        <shortName evidence="10">PCK</shortName>
        <shortName evidence="10">PEP carboxykinase</shortName>
        <shortName evidence="10">PEPCK</shortName>
        <ecNumber evidence="3 10">4.1.1.49</ecNumber>
    </recommendedName>
</protein>
<keyword evidence="7 10" id="KW-0067">ATP-binding</keyword>
<feature type="binding site" evidence="10">
    <location>
        <position position="221"/>
    </location>
    <ligand>
        <name>Mn(2+)</name>
        <dbReference type="ChEBI" id="CHEBI:29035"/>
    </ligand>
</feature>
<dbReference type="GO" id="GO:0005829">
    <property type="term" value="C:cytosol"/>
    <property type="evidence" value="ECO:0007669"/>
    <property type="project" value="TreeGrafter"/>
</dbReference>
<keyword evidence="6 10" id="KW-0210">Decarboxylase</keyword>
<dbReference type="GO" id="GO:0004612">
    <property type="term" value="F:phosphoenolpyruvate carboxykinase (ATP) activity"/>
    <property type="evidence" value="ECO:0007669"/>
    <property type="project" value="UniProtKB-UniRule"/>
</dbReference>
<evidence type="ECO:0000256" key="7">
    <source>
        <dbReference type="ARBA" id="ARBA00022840"/>
    </source>
</evidence>
<evidence type="ECO:0000256" key="2">
    <source>
        <dbReference type="ARBA" id="ARBA00006052"/>
    </source>
</evidence>
<feature type="binding site" evidence="10">
    <location>
        <begin position="237"/>
        <end position="245"/>
    </location>
    <ligand>
        <name>ATP</name>
        <dbReference type="ChEBI" id="CHEBI:30616"/>
    </ligand>
</feature>
<dbReference type="Gene3D" id="3.40.449.10">
    <property type="entry name" value="Phosphoenolpyruvate Carboxykinase, domain 1"/>
    <property type="match status" value="1"/>
</dbReference>
<accession>A0A0S7BAK7</accession>
<evidence type="ECO:0000256" key="4">
    <source>
        <dbReference type="ARBA" id="ARBA00022432"/>
    </source>
</evidence>
<comment type="cofactor">
    <cofactor evidence="10">
        <name>Mn(2+)</name>
        <dbReference type="ChEBI" id="CHEBI:29035"/>
    </cofactor>
    <text evidence="10">Binds 1 Mn(2+) ion per subunit.</text>
</comment>
<gene>
    <name evidence="10" type="primary">pckA</name>
    <name evidence="11" type="ORF">LARV_02461</name>
</gene>
<evidence type="ECO:0000256" key="1">
    <source>
        <dbReference type="ARBA" id="ARBA00004742"/>
    </source>
</evidence>
<sequence length="536" mass="59965">MQNLGIPSEFGLDLHQLINIRTAHWNFNTPELVEQVILRQEGELSPDGAVMVNTGQYTGRSPNDKFIVKNANDDDKDIWWGKVNRPIAPEKFEQIYRKVTAYLQNRDVFVQDLQVGAHPVHHLSVRVITEKAWHNLFARDLLIRLPPEKLTDFRPEYTIIQVPDFVCVPADDGTNSGAFILADFTRKVVLIGGTGYAGEIKKSIFTVMNYLMPHRGVLSMHCSANVGDRGDVALFFGLSGTGKTTLSSDPDRRLIGDDEHGWADDGVFNFEGGCYAKTIRLQPDLEPLIWQATHRFGAVLENVAFNPIDRSIDFDSDRRTENTRGAYPIDFILNNVPEGYAGHPKNIFFLTADAFGVLPPIAKLTPDQAMYYFLSGYTSKLAGTEKGLGKEPQATFSTCFGAPFLPLEPNVYARLLGQKIQRHDVQVWLINTGWSGGAFGTGNRIRLPYTRSMVRGALTGQLDSVPFQTEEFFGLSIPRTCPGVPPEMLNPIHTWNDQDGYRKQANTLIEHFNKNFEQFKAEVSYNVLAVGPVVAK</sequence>
<reference evidence="11" key="1">
    <citation type="submission" date="2015-07" db="EMBL/GenBank/DDBJ databases">
        <title>Draft Genome Sequences of Anaerolinea thermolimosa IMO-1, Bellilinea caldifistulae GOMI-1, Leptolinea tardivitalis YMTK-2, Levilinea saccharolytica KIBI-1,Longilinea arvoryzae KOME-1, Previously Described as Members of the Anaerolineaceae (Chloroflexi).</title>
        <authorList>
            <person name="Sekiguchi Y."/>
            <person name="Ohashi A."/>
            <person name="Matsuura N."/>
            <person name="Tourlousse M.D."/>
        </authorList>
    </citation>
    <scope>NUCLEOTIDE SEQUENCE [LARGE SCALE GENOMIC DNA]</scope>
    <source>
        <strain evidence="11">KOME-1</strain>
    </source>
</reference>
<dbReference type="GO" id="GO:0005524">
    <property type="term" value="F:ATP binding"/>
    <property type="evidence" value="ECO:0007669"/>
    <property type="project" value="UniProtKB-UniRule"/>
</dbReference>
<evidence type="ECO:0000313" key="12">
    <source>
        <dbReference type="Proteomes" id="UP000055060"/>
    </source>
</evidence>
<dbReference type="PANTHER" id="PTHR30031">
    <property type="entry name" value="PHOSPHOENOLPYRUVATE CARBOXYKINASE ATP"/>
    <property type="match status" value="1"/>
</dbReference>
<dbReference type="NCBIfam" id="NF006821">
    <property type="entry name" value="PRK09344.1-3"/>
    <property type="match status" value="1"/>
</dbReference>
<dbReference type="Gene3D" id="3.90.228.20">
    <property type="match status" value="1"/>
</dbReference>
<dbReference type="CDD" id="cd00484">
    <property type="entry name" value="PEPCK_ATP"/>
    <property type="match status" value="1"/>
</dbReference>
<dbReference type="SUPFAM" id="SSF68923">
    <property type="entry name" value="PEP carboxykinase N-terminal domain"/>
    <property type="match status" value="1"/>
</dbReference>
<keyword evidence="11" id="KW-0670">Pyruvate</keyword>
<evidence type="ECO:0000256" key="9">
    <source>
        <dbReference type="ARBA" id="ARBA00047371"/>
    </source>
</evidence>
<feature type="binding site" evidence="10">
    <location>
        <position position="60"/>
    </location>
    <ligand>
        <name>substrate</name>
    </ligand>
</feature>
<keyword evidence="11" id="KW-0808">Transferase</keyword>
<keyword evidence="10" id="KW-0464">Manganese</keyword>
<comment type="subcellular location">
    <subcellularLocation>
        <location evidence="10">Cytoplasm</location>
    </subcellularLocation>
</comment>
<feature type="binding site" evidence="10">
    <location>
        <position position="202"/>
    </location>
    <ligand>
        <name>substrate</name>
    </ligand>
</feature>
<dbReference type="NCBIfam" id="NF006820">
    <property type="entry name" value="PRK09344.1-2"/>
    <property type="match status" value="1"/>
</dbReference>
<feature type="binding site" evidence="10">
    <location>
        <position position="202"/>
    </location>
    <ligand>
        <name>Mn(2+)</name>
        <dbReference type="ChEBI" id="CHEBI:29035"/>
    </ligand>
</feature>
<comment type="function">
    <text evidence="10">Involved in the gluconeogenesis. Catalyzes the conversion of oxaloacetate (OAA) to phosphoenolpyruvate (PEP) through direct phosphoryl transfer between the nucleoside triphosphate and OAA.</text>
</comment>
<keyword evidence="10" id="KW-0479">Metal-binding</keyword>
<feature type="binding site" evidence="10">
    <location>
        <position position="202"/>
    </location>
    <ligand>
        <name>ATP</name>
        <dbReference type="ChEBI" id="CHEBI:30616"/>
    </ligand>
</feature>
<dbReference type="RefSeq" id="WP_075073925.1">
    <property type="nucleotide sequence ID" value="NZ_DF967972.1"/>
</dbReference>
<feature type="binding site" evidence="10">
    <location>
        <position position="196"/>
    </location>
    <ligand>
        <name>substrate</name>
    </ligand>
</feature>
<keyword evidence="4 10" id="KW-0312">Gluconeogenesis</keyword>
<dbReference type="GO" id="GO:0046872">
    <property type="term" value="F:metal ion binding"/>
    <property type="evidence" value="ECO:0007669"/>
    <property type="project" value="UniProtKB-KW"/>
</dbReference>
<feature type="binding site" evidence="10">
    <location>
        <position position="324"/>
    </location>
    <ligand>
        <name>ATP</name>
        <dbReference type="ChEBI" id="CHEBI:30616"/>
    </ligand>
</feature>
<feature type="binding site" evidence="10">
    <location>
        <position position="286"/>
    </location>
    <ligand>
        <name>ATP</name>
        <dbReference type="ChEBI" id="CHEBI:30616"/>
    </ligand>
</feature>
<dbReference type="GO" id="GO:0016301">
    <property type="term" value="F:kinase activity"/>
    <property type="evidence" value="ECO:0007669"/>
    <property type="project" value="UniProtKB-KW"/>
</dbReference>
<evidence type="ECO:0000256" key="10">
    <source>
        <dbReference type="HAMAP-Rule" id="MF_00453"/>
    </source>
</evidence>
<dbReference type="STRING" id="360412.LARV_02461"/>
<dbReference type="EMBL" id="DF967972">
    <property type="protein sequence ID" value="GAP14687.1"/>
    <property type="molecule type" value="Genomic_DNA"/>
</dbReference>
<dbReference type="AlphaFoldDB" id="A0A0S7BAK7"/>
<dbReference type="NCBIfam" id="TIGR00224">
    <property type="entry name" value="pckA"/>
    <property type="match status" value="1"/>
</dbReference>